<dbReference type="RefSeq" id="WP_246903901.1">
    <property type="nucleotide sequence ID" value="NZ_JALJRB010000004.1"/>
</dbReference>
<evidence type="ECO:0000259" key="1">
    <source>
        <dbReference type="Pfam" id="PF14065"/>
    </source>
</evidence>
<dbReference type="AlphaFoldDB" id="A0AA41UII0"/>
<evidence type="ECO:0000313" key="2">
    <source>
        <dbReference type="EMBL" id="MCJ8500114.1"/>
    </source>
</evidence>
<proteinExistence type="predicted"/>
<gene>
    <name evidence="2" type="ORF">MRX98_05970</name>
</gene>
<dbReference type="EMBL" id="JALJRB010000004">
    <property type="protein sequence ID" value="MCJ8500114.1"/>
    <property type="molecule type" value="Genomic_DNA"/>
</dbReference>
<dbReference type="InterPro" id="IPR025351">
    <property type="entry name" value="Pvc16_N"/>
</dbReference>
<reference evidence="2" key="1">
    <citation type="submission" date="2022-04" db="EMBL/GenBank/DDBJ databases">
        <title>Desulfatitalea alkaliphila sp. nov., a novel anaerobic sulfate-reducing bacterium isolated from terrestrial mud volcano, Taman Peninsula, Russia.</title>
        <authorList>
            <person name="Khomyakova M.A."/>
            <person name="Merkel A.Y."/>
            <person name="Slobodkin A.I."/>
        </authorList>
    </citation>
    <scope>NUCLEOTIDE SEQUENCE</scope>
    <source>
        <strain evidence="2">M08but</strain>
    </source>
</reference>
<accession>A0AA41UII0</accession>
<keyword evidence="3" id="KW-1185">Reference proteome</keyword>
<name>A0AA41UII0_9BACT</name>
<protein>
    <submittedName>
        <fullName evidence="2">DUF4255 domain-containing protein</fullName>
    </submittedName>
</protein>
<dbReference type="Proteomes" id="UP001165427">
    <property type="component" value="Unassembled WGS sequence"/>
</dbReference>
<dbReference type="Pfam" id="PF14065">
    <property type="entry name" value="Pvc16_N"/>
    <property type="match status" value="1"/>
</dbReference>
<evidence type="ECO:0000313" key="3">
    <source>
        <dbReference type="Proteomes" id="UP001165427"/>
    </source>
</evidence>
<feature type="domain" description="Pvc16 N-terminal" evidence="1">
    <location>
        <begin position="10"/>
        <end position="182"/>
    </location>
</feature>
<sequence>MSDYFRIHSVGDSLITFLRNTYPEPLRGDYPCDFRLMSSGEMAEADNLGTTVSLYLYRVEIDKHTRNAAFSRGGKPADHALCLALHYLLIVWADSALAEHTITAWAMSRLHRHPIFDQSNLSGSGHWGPGDQVHIVPMELSNEDLMQLWDVLTPNYRLSLPYIARVVRIEPEAGEDHPPVVATRYGYGDIEPANETD</sequence>
<comment type="caution">
    <text evidence="2">The sequence shown here is derived from an EMBL/GenBank/DDBJ whole genome shotgun (WGS) entry which is preliminary data.</text>
</comment>
<organism evidence="2 3">
    <name type="scientific">Desulfatitalea alkaliphila</name>
    <dbReference type="NCBI Taxonomy" id="2929485"/>
    <lineage>
        <taxon>Bacteria</taxon>
        <taxon>Pseudomonadati</taxon>
        <taxon>Thermodesulfobacteriota</taxon>
        <taxon>Desulfobacteria</taxon>
        <taxon>Desulfobacterales</taxon>
        <taxon>Desulfosarcinaceae</taxon>
        <taxon>Desulfatitalea</taxon>
    </lineage>
</organism>